<feature type="transmembrane region" description="Helical" evidence="2">
    <location>
        <begin position="347"/>
        <end position="367"/>
    </location>
</feature>
<feature type="transmembrane region" description="Helical" evidence="2">
    <location>
        <begin position="208"/>
        <end position="227"/>
    </location>
</feature>
<accession>A0ABS1LU05</accession>
<feature type="transmembrane region" description="Helical" evidence="2">
    <location>
        <begin position="55"/>
        <end position="77"/>
    </location>
</feature>
<keyword evidence="2" id="KW-0812">Transmembrane</keyword>
<dbReference type="CDD" id="cd06174">
    <property type="entry name" value="MFS"/>
    <property type="match status" value="1"/>
</dbReference>
<dbReference type="Proteomes" id="UP000640912">
    <property type="component" value="Unassembled WGS sequence"/>
</dbReference>
<organism evidence="3 4">
    <name type="scientific">Lactobacillus kitasatonis</name>
    <dbReference type="NCBI Taxonomy" id="237446"/>
    <lineage>
        <taxon>Bacteria</taxon>
        <taxon>Bacillati</taxon>
        <taxon>Bacillota</taxon>
        <taxon>Bacilli</taxon>
        <taxon>Lactobacillales</taxon>
        <taxon>Lactobacillaceae</taxon>
        <taxon>Lactobacillus</taxon>
    </lineage>
</organism>
<feature type="transmembrane region" description="Helical" evidence="2">
    <location>
        <begin position="118"/>
        <end position="137"/>
    </location>
</feature>
<dbReference type="InterPro" id="IPR036259">
    <property type="entry name" value="MFS_trans_sf"/>
</dbReference>
<feature type="transmembrane region" description="Helical" evidence="2">
    <location>
        <begin position="321"/>
        <end position="341"/>
    </location>
</feature>
<dbReference type="SUPFAM" id="SSF103473">
    <property type="entry name" value="MFS general substrate transporter"/>
    <property type="match status" value="1"/>
</dbReference>
<dbReference type="Pfam" id="PF07690">
    <property type="entry name" value="MFS_1"/>
    <property type="match status" value="1"/>
</dbReference>
<dbReference type="PANTHER" id="PTHR23520">
    <property type="entry name" value="TRANSPORTER, PUTATIVE (AFU_ORTHOLOGUE AFUA_3G04000)-RELATED"/>
    <property type="match status" value="1"/>
</dbReference>
<protein>
    <submittedName>
        <fullName evidence="3">MFS transporter</fullName>
    </submittedName>
</protein>
<name>A0ABS1LU05_9LACO</name>
<feature type="transmembrane region" description="Helical" evidence="2">
    <location>
        <begin position="425"/>
        <end position="444"/>
    </location>
</feature>
<sequence>MKRSKEEKEAEAEAIKNWNPRYKHNVIIYLWIYGILGAVTGITNDAALSYYKIVAPHLISGLNIFNAATAILMSIMIATVHKWGYRKILLILPPMTAIFMALTCVTTNQFIIMIAYTISWTAIGVYDLMYPLMWTSYVPGKIRTKMFSIVMIVNLITQTICTFLGGKAIVWFFGMIRGISYRDASLLSAKPELMTGQTLVDYTNSYRILLLITAAVTMIAFILALFIHDVPSDYRSETTETKQSKANKMAMYKKLLSKKTVMWIAYIAGIQLGARLVAVYVPIYLNNYLHIPRDVTSTINTFVQAAMLIGYVFAPFLEKKLGAIVSVAAGTLTCVPVMLLLANGRRLGSGSVLFVIVGILLFLRTGLANATMPIQQEVQMVIVDKDLRPAFTGVVQIAYAVVGVIDGLFTEFYLFNTPDGYANAYYIAAVIYVIASVLLLVFFAKKYNRILDDEKK</sequence>
<gene>
    <name evidence="3" type="ORF">JEM47_03850</name>
</gene>
<evidence type="ECO:0000313" key="3">
    <source>
        <dbReference type="EMBL" id="MBL1071639.1"/>
    </source>
</evidence>
<dbReference type="RefSeq" id="WP_202017795.1">
    <property type="nucleotide sequence ID" value="NZ_JAEHNR010000025.1"/>
</dbReference>
<feature type="transmembrane region" description="Helical" evidence="2">
    <location>
        <begin position="149"/>
        <end position="173"/>
    </location>
</feature>
<feature type="transmembrane region" description="Helical" evidence="2">
    <location>
        <begin position="261"/>
        <end position="283"/>
    </location>
</feature>
<keyword evidence="2" id="KW-1133">Transmembrane helix</keyword>
<dbReference type="Gene3D" id="1.20.1250.20">
    <property type="entry name" value="MFS general substrate transporter like domains"/>
    <property type="match status" value="1"/>
</dbReference>
<keyword evidence="4" id="KW-1185">Reference proteome</keyword>
<proteinExistence type="predicted"/>
<dbReference type="EMBL" id="JAEHNR010000025">
    <property type="protein sequence ID" value="MBL1071639.1"/>
    <property type="molecule type" value="Genomic_DNA"/>
</dbReference>
<feature type="transmembrane region" description="Helical" evidence="2">
    <location>
        <begin position="387"/>
        <end position="405"/>
    </location>
</feature>
<evidence type="ECO:0000256" key="2">
    <source>
        <dbReference type="SAM" id="Phobius"/>
    </source>
</evidence>
<feature type="transmembrane region" description="Helical" evidence="2">
    <location>
        <begin position="26"/>
        <end position="43"/>
    </location>
</feature>
<dbReference type="PANTHER" id="PTHR23520:SF5">
    <property type="entry name" value="TRANSPORTER, PUTATIVE (AFU_ORTHOLOGUE AFUA_3G04000)-RELATED"/>
    <property type="match status" value="1"/>
</dbReference>
<evidence type="ECO:0000256" key="1">
    <source>
        <dbReference type="ARBA" id="ARBA00004651"/>
    </source>
</evidence>
<dbReference type="InterPro" id="IPR011701">
    <property type="entry name" value="MFS"/>
</dbReference>
<reference evidence="3 4" key="1">
    <citation type="journal article" date="2021" name="Microorganisms">
        <title>Dual Inhibition of Salmonella enterica and Clostridium perfringens by New Probiotic Candidates Isolated from Chicken Intestinal Mucosa.</title>
        <authorList>
            <person name="Lone A."/>
            <person name="Mottawea W."/>
            <person name="Ait Chait Y."/>
            <person name="Hammami R."/>
        </authorList>
    </citation>
    <scope>NUCLEOTIDE SEQUENCE [LARGE SCALE GENOMIC DNA]</scope>
    <source>
        <strain evidence="3 4">A12</strain>
    </source>
</reference>
<keyword evidence="2" id="KW-0472">Membrane</keyword>
<evidence type="ECO:0000313" key="4">
    <source>
        <dbReference type="Proteomes" id="UP000640912"/>
    </source>
</evidence>
<feature type="transmembrane region" description="Helical" evidence="2">
    <location>
        <begin position="295"/>
        <end position="314"/>
    </location>
</feature>
<comment type="caution">
    <text evidence="3">The sequence shown here is derived from an EMBL/GenBank/DDBJ whole genome shotgun (WGS) entry which is preliminary data.</text>
</comment>
<feature type="transmembrane region" description="Helical" evidence="2">
    <location>
        <begin position="89"/>
        <end position="112"/>
    </location>
</feature>
<comment type="subcellular location">
    <subcellularLocation>
        <location evidence="1">Cell membrane</location>
        <topology evidence="1">Multi-pass membrane protein</topology>
    </subcellularLocation>
</comment>